<feature type="transmembrane region" description="Helical" evidence="1">
    <location>
        <begin position="6"/>
        <end position="26"/>
    </location>
</feature>
<keyword evidence="1" id="KW-0472">Membrane</keyword>
<feature type="transmembrane region" description="Helical" evidence="1">
    <location>
        <begin position="229"/>
        <end position="250"/>
    </location>
</feature>
<comment type="caution">
    <text evidence="2">The sequence shown here is derived from an EMBL/GenBank/DDBJ whole genome shotgun (WGS) entry which is preliminary data.</text>
</comment>
<organism evidence="2 3">
    <name type="scientific">Lichtheimia corymbifera JMRC:FSU:9682</name>
    <dbReference type="NCBI Taxonomy" id="1263082"/>
    <lineage>
        <taxon>Eukaryota</taxon>
        <taxon>Fungi</taxon>
        <taxon>Fungi incertae sedis</taxon>
        <taxon>Mucoromycota</taxon>
        <taxon>Mucoromycotina</taxon>
        <taxon>Mucoromycetes</taxon>
        <taxon>Mucorales</taxon>
        <taxon>Lichtheimiaceae</taxon>
        <taxon>Lichtheimia</taxon>
    </lineage>
</organism>
<feature type="transmembrane region" description="Helical" evidence="1">
    <location>
        <begin position="75"/>
        <end position="94"/>
    </location>
</feature>
<evidence type="ECO:0000256" key="1">
    <source>
        <dbReference type="SAM" id="Phobius"/>
    </source>
</evidence>
<evidence type="ECO:0000313" key="2">
    <source>
        <dbReference type="EMBL" id="CDH58380.1"/>
    </source>
</evidence>
<dbReference type="OrthoDB" id="3210850at2759"/>
<keyword evidence="1" id="KW-1133">Transmembrane helix</keyword>
<sequence length="290" mass="31783">MYSPDNQEIISEVIAVACVTIISLLFGRKAAGIERPVCYIRALLLALYGATWVFNIIACMATSTNNGNYISCSLSLYNSIVVYCLAKVLLYLYFIEKIYITSVPKAARFRSSLYLVGIGLVIPYIGLVALMVVYRVALVNEEYPFHCLIGMELPASAAGLAYDVVVSLVFSGIFIKYGYFPNTAQQTAHQASSLRIIARRSLVATLVALVTAAIHYCVLIFMGGQQRGLIASTIAALDLTIVIMVVHWVATHPSEMQCTLKSLQKNGGDKPMKLEIKQHQEVVVLSEMAP</sequence>
<feature type="transmembrane region" description="Helical" evidence="1">
    <location>
        <begin position="38"/>
        <end position="63"/>
    </location>
</feature>
<keyword evidence="3" id="KW-1185">Reference proteome</keyword>
<dbReference type="Proteomes" id="UP000027586">
    <property type="component" value="Unassembled WGS sequence"/>
</dbReference>
<evidence type="ECO:0000313" key="3">
    <source>
        <dbReference type="Proteomes" id="UP000027586"/>
    </source>
</evidence>
<feature type="transmembrane region" description="Helical" evidence="1">
    <location>
        <begin position="114"/>
        <end position="137"/>
    </location>
</feature>
<feature type="transmembrane region" description="Helical" evidence="1">
    <location>
        <begin position="157"/>
        <end position="180"/>
    </location>
</feature>
<gene>
    <name evidence="2" type="ORF">LCOR_09243.1</name>
</gene>
<protein>
    <submittedName>
        <fullName evidence="2">Uncharacterized protein</fullName>
    </submittedName>
</protein>
<keyword evidence="1" id="KW-0812">Transmembrane</keyword>
<proteinExistence type="predicted"/>
<dbReference type="VEuPathDB" id="FungiDB:LCOR_09243.1"/>
<dbReference type="PANTHER" id="PTHR38848">
    <property type="entry name" value="G-PROTEIN COUPLED RECEPTORS FAMILY 3 PROFILE DOMAIN-CONTAINING PROTEIN"/>
    <property type="match status" value="1"/>
</dbReference>
<accession>A0A068S8R0</accession>
<name>A0A068S8R0_9FUNG</name>
<dbReference type="EMBL" id="CBTN010000056">
    <property type="protein sequence ID" value="CDH58380.1"/>
    <property type="molecule type" value="Genomic_DNA"/>
</dbReference>
<dbReference type="AlphaFoldDB" id="A0A068S8R0"/>
<feature type="transmembrane region" description="Helical" evidence="1">
    <location>
        <begin position="201"/>
        <end position="223"/>
    </location>
</feature>
<dbReference type="PANTHER" id="PTHR38848:SF3">
    <property type="entry name" value="G-PROTEIN COUPLED RECEPTORS FAMILY 3 PROFILE DOMAIN-CONTAINING PROTEIN"/>
    <property type="match status" value="1"/>
</dbReference>
<reference evidence="2" key="1">
    <citation type="submission" date="2013-08" db="EMBL/GenBank/DDBJ databases">
        <title>Gene expansion shapes genome architecture in the human pathogen Lichtheimia corymbifera: an evolutionary genomics analysis in the ancient terrestrial Mucorales (Mucoromycotina).</title>
        <authorList>
            <person name="Schwartze V.U."/>
            <person name="Winter S."/>
            <person name="Shelest E."/>
            <person name="Marcet-Houben M."/>
            <person name="Horn F."/>
            <person name="Wehner S."/>
            <person name="Hoffmann K."/>
            <person name="Riege K."/>
            <person name="Sammeth M."/>
            <person name="Nowrousian M."/>
            <person name="Valiante V."/>
            <person name="Linde J."/>
            <person name="Jacobsen I.D."/>
            <person name="Marz M."/>
            <person name="Brakhage A.A."/>
            <person name="Gabaldon T."/>
            <person name="Bocker S."/>
            <person name="Voigt K."/>
        </authorList>
    </citation>
    <scope>NUCLEOTIDE SEQUENCE [LARGE SCALE GENOMIC DNA]</scope>
    <source>
        <strain evidence="2">FSU 9682</strain>
    </source>
</reference>